<evidence type="ECO:0000256" key="1">
    <source>
        <dbReference type="SAM" id="SignalP"/>
    </source>
</evidence>
<keyword evidence="3" id="KW-1185">Reference proteome</keyword>
<name>A0A232EZY3_9HYME</name>
<dbReference type="Proteomes" id="UP000215335">
    <property type="component" value="Unassembled WGS sequence"/>
</dbReference>
<evidence type="ECO:0000313" key="3">
    <source>
        <dbReference type="Proteomes" id="UP000215335"/>
    </source>
</evidence>
<feature type="chain" id="PRO_5012127326" evidence="1">
    <location>
        <begin position="19"/>
        <end position="158"/>
    </location>
</feature>
<reference evidence="2 3" key="1">
    <citation type="journal article" date="2017" name="Curr. Biol.">
        <title>The Evolution of Venom by Co-option of Single-Copy Genes.</title>
        <authorList>
            <person name="Martinson E.O."/>
            <person name="Mrinalini"/>
            <person name="Kelkar Y.D."/>
            <person name="Chang C.H."/>
            <person name="Werren J.H."/>
        </authorList>
    </citation>
    <scope>NUCLEOTIDE SEQUENCE [LARGE SCALE GENOMIC DNA]</scope>
    <source>
        <strain evidence="2 3">Alberta</strain>
        <tissue evidence="2">Whole body</tissue>
    </source>
</reference>
<feature type="signal peptide" evidence="1">
    <location>
        <begin position="1"/>
        <end position="18"/>
    </location>
</feature>
<keyword evidence="1" id="KW-0732">Signal</keyword>
<gene>
    <name evidence="2" type="ORF">TSAR_003553</name>
</gene>
<protein>
    <submittedName>
        <fullName evidence="2">Uncharacterized protein</fullName>
    </submittedName>
</protein>
<accession>A0A232EZY3</accession>
<organism evidence="2 3">
    <name type="scientific">Trichomalopsis sarcophagae</name>
    <dbReference type="NCBI Taxonomy" id="543379"/>
    <lineage>
        <taxon>Eukaryota</taxon>
        <taxon>Metazoa</taxon>
        <taxon>Ecdysozoa</taxon>
        <taxon>Arthropoda</taxon>
        <taxon>Hexapoda</taxon>
        <taxon>Insecta</taxon>
        <taxon>Pterygota</taxon>
        <taxon>Neoptera</taxon>
        <taxon>Endopterygota</taxon>
        <taxon>Hymenoptera</taxon>
        <taxon>Apocrita</taxon>
        <taxon>Proctotrupomorpha</taxon>
        <taxon>Chalcidoidea</taxon>
        <taxon>Pteromalidae</taxon>
        <taxon>Pteromalinae</taxon>
        <taxon>Trichomalopsis</taxon>
    </lineage>
</organism>
<evidence type="ECO:0000313" key="2">
    <source>
        <dbReference type="EMBL" id="OXU24076.1"/>
    </source>
</evidence>
<sequence length="158" mass="17845">MSALKWIAFVILICTCLTESCSQLKASESTRSSSGSSAELAEDENFRQTRRYVLVVEMYSAMSKACYNCPFNATDCRLTMLRNPSTLRIDNCRRPQHRGVYRLIRLLSSVPLDGSTFFPSGLRNATIAESTAIHWYGIKQTDTPYMDGECLSSRSVRY</sequence>
<dbReference type="EMBL" id="NNAY01001408">
    <property type="protein sequence ID" value="OXU24076.1"/>
    <property type="molecule type" value="Genomic_DNA"/>
</dbReference>
<dbReference type="STRING" id="543379.A0A232EZY3"/>
<comment type="caution">
    <text evidence="2">The sequence shown here is derived from an EMBL/GenBank/DDBJ whole genome shotgun (WGS) entry which is preliminary data.</text>
</comment>
<dbReference type="AlphaFoldDB" id="A0A232EZY3"/>
<proteinExistence type="predicted"/>